<evidence type="ECO:0000313" key="5">
    <source>
        <dbReference type="RefSeq" id="XP_035826336.1"/>
    </source>
</evidence>
<keyword evidence="2" id="KW-1133">Transmembrane helix</keyword>
<evidence type="ECO:0000256" key="2">
    <source>
        <dbReference type="SAM" id="Phobius"/>
    </source>
</evidence>
<organism evidence="4 5">
    <name type="scientific">Aplysia californica</name>
    <name type="common">California sea hare</name>
    <dbReference type="NCBI Taxonomy" id="6500"/>
    <lineage>
        <taxon>Eukaryota</taxon>
        <taxon>Metazoa</taxon>
        <taxon>Spiralia</taxon>
        <taxon>Lophotrochozoa</taxon>
        <taxon>Mollusca</taxon>
        <taxon>Gastropoda</taxon>
        <taxon>Heterobranchia</taxon>
        <taxon>Euthyneura</taxon>
        <taxon>Tectipleura</taxon>
        <taxon>Aplysiida</taxon>
        <taxon>Aplysioidea</taxon>
        <taxon>Aplysiidae</taxon>
        <taxon>Aplysia</taxon>
    </lineage>
</organism>
<proteinExistence type="predicted"/>
<dbReference type="GeneID" id="118477881"/>
<evidence type="ECO:0000256" key="1">
    <source>
        <dbReference type="ARBA" id="ARBA00022801"/>
    </source>
</evidence>
<gene>
    <name evidence="5" type="primary">LOC118477881</name>
</gene>
<protein>
    <submittedName>
        <fullName evidence="5">Uncharacterized protein LOC118477881</fullName>
    </submittedName>
</protein>
<dbReference type="RefSeq" id="XP_035826336.1">
    <property type="nucleotide sequence ID" value="XM_035970443.1"/>
</dbReference>
<keyword evidence="1" id="KW-0378">Hydrolase</keyword>
<reference evidence="5" key="1">
    <citation type="submission" date="2025-08" db="UniProtKB">
        <authorList>
            <consortium name="RefSeq"/>
        </authorList>
    </citation>
    <scope>IDENTIFICATION</scope>
</reference>
<feature type="transmembrane region" description="Helical" evidence="2">
    <location>
        <begin position="15"/>
        <end position="34"/>
    </location>
</feature>
<dbReference type="InterPro" id="IPR008979">
    <property type="entry name" value="Galactose-bd-like_sf"/>
</dbReference>
<keyword evidence="2" id="KW-0472">Membrane</keyword>
<keyword evidence="2" id="KW-0812">Transmembrane</keyword>
<dbReference type="Proteomes" id="UP000694888">
    <property type="component" value="Unplaced"/>
</dbReference>
<feature type="domain" description="CBM-cenC" evidence="3">
    <location>
        <begin position="40"/>
        <end position="108"/>
    </location>
</feature>
<accession>A0ABM1VV94</accession>
<dbReference type="SUPFAM" id="SSF49785">
    <property type="entry name" value="Galactose-binding domain-like"/>
    <property type="match status" value="1"/>
</dbReference>
<evidence type="ECO:0000313" key="4">
    <source>
        <dbReference type="Proteomes" id="UP000694888"/>
    </source>
</evidence>
<evidence type="ECO:0000259" key="3">
    <source>
        <dbReference type="Pfam" id="PF02018"/>
    </source>
</evidence>
<dbReference type="Pfam" id="PF02018">
    <property type="entry name" value="CBM_4_9"/>
    <property type="match status" value="1"/>
</dbReference>
<dbReference type="Gene3D" id="2.60.120.260">
    <property type="entry name" value="Galactose-binding domain-like"/>
    <property type="match status" value="1"/>
</dbReference>
<dbReference type="InterPro" id="IPR003305">
    <property type="entry name" value="CenC_carb-bd"/>
</dbReference>
<name>A0ABM1VV94_APLCA</name>
<keyword evidence="4" id="KW-1185">Reference proteome</keyword>
<sequence>MGATKEGLLRRKIQIVNLPVFTAIFVLVLCNGVVTRAAVELMKNPGFENGVTSWSHDGFSMVTTTEQVHEGRVAVKCTGRTQSWMGPAQDIQISRGKHYVFKSYIKLINDLPGRMFQKAGVKISFTLKDGVFFMSTV</sequence>